<dbReference type="InParanoid" id="A0A4R6QML3"/>
<dbReference type="InterPro" id="IPR050602">
    <property type="entry name" value="Malonyl-ACP_OMT"/>
</dbReference>
<dbReference type="RefSeq" id="WP_133701139.1">
    <property type="nucleotide sequence ID" value="NZ_SNXS01000003.1"/>
</dbReference>
<keyword evidence="2 3" id="KW-0808">Transferase</keyword>
<keyword evidence="4" id="KW-1185">Reference proteome</keyword>
<name>A0A4R6QML3_9BURK</name>
<evidence type="ECO:0000256" key="2">
    <source>
        <dbReference type="ARBA" id="ARBA00022679"/>
    </source>
</evidence>
<gene>
    <name evidence="3" type="ORF">DES47_103341</name>
</gene>
<evidence type="ECO:0000313" key="4">
    <source>
        <dbReference type="Proteomes" id="UP000295361"/>
    </source>
</evidence>
<dbReference type="EMBL" id="SNXS01000003">
    <property type="protein sequence ID" value="TDP71360.1"/>
    <property type="molecule type" value="Genomic_DNA"/>
</dbReference>
<evidence type="ECO:0000313" key="3">
    <source>
        <dbReference type="EMBL" id="TDP71360.1"/>
    </source>
</evidence>
<organism evidence="3 4">
    <name type="scientific">Roseateles toxinivorans</name>
    <dbReference type="NCBI Taxonomy" id="270368"/>
    <lineage>
        <taxon>Bacteria</taxon>
        <taxon>Pseudomonadati</taxon>
        <taxon>Pseudomonadota</taxon>
        <taxon>Betaproteobacteria</taxon>
        <taxon>Burkholderiales</taxon>
        <taxon>Sphaerotilaceae</taxon>
        <taxon>Roseateles</taxon>
    </lineage>
</organism>
<evidence type="ECO:0000256" key="1">
    <source>
        <dbReference type="ARBA" id="ARBA00022603"/>
    </source>
</evidence>
<dbReference type="InterPro" id="IPR029063">
    <property type="entry name" value="SAM-dependent_MTases_sf"/>
</dbReference>
<keyword evidence="1 3" id="KW-0489">Methyltransferase</keyword>
<dbReference type="OrthoDB" id="9760689at2"/>
<proteinExistence type="predicted"/>
<dbReference type="Gene3D" id="3.40.50.150">
    <property type="entry name" value="Vaccinia Virus protein VP39"/>
    <property type="match status" value="1"/>
</dbReference>
<protein>
    <submittedName>
        <fullName evidence="3">Malonyl-CoA O-methyltransferase</fullName>
    </submittedName>
</protein>
<dbReference type="SUPFAM" id="SSF53335">
    <property type="entry name" value="S-adenosyl-L-methionine-dependent methyltransferases"/>
    <property type="match status" value="1"/>
</dbReference>
<dbReference type="AlphaFoldDB" id="A0A4R6QML3"/>
<dbReference type="Proteomes" id="UP000295361">
    <property type="component" value="Unassembled WGS sequence"/>
</dbReference>
<reference evidence="3 4" key="1">
    <citation type="submission" date="2019-03" db="EMBL/GenBank/DDBJ databases">
        <title>Genomic Encyclopedia of Type Strains, Phase IV (KMG-IV): sequencing the most valuable type-strain genomes for metagenomic binning, comparative biology and taxonomic classification.</title>
        <authorList>
            <person name="Goeker M."/>
        </authorList>
    </citation>
    <scope>NUCLEOTIDE SEQUENCE [LARGE SCALE GENOMIC DNA]</scope>
    <source>
        <strain evidence="3 4">DSM 16998</strain>
    </source>
</reference>
<dbReference type="GO" id="GO:0032259">
    <property type="term" value="P:methylation"/>
    <property type="evidence" value="ECO:0007669"/>
    <property type="project" value="UniProtKB-KW"/>
</dbReference>
<dbReference type="GO" id="GO:0008168">
    <property type="term" value="F:methyltransferase activity"/>
    <property type="evidence" value="ECO:0007669"/>
    <property type="project" value="UniProtKB-KW"/>
</dbReference>
<sequence length="306" mass="33930">MTDTTPRHGGNPLLDPRAVARQLRRLAALPQAPWLHADIARRMAERLGVIKLQPAVLLNWWGFLGDSREALSQAYPKAKQVWVEPTEALRLRSAELVRRSWWAALMGGAPAIEVQAESALVPGAAQMLWANMVLHAAPDLPTQLRRWQAALAVDGFVMFSCLGPDSLRELRPVYRAMGWGAPLQDWVDMHDIGDMMVEAGFADPVMDQERISLTWATPAALLKDLRLLGGNAAPLRFEGLRTPRWRARLEQALLPLAGPDGRLWLSLEVIYGHAFKAAPRLRMAQEVSLSAESLRSMAKQGAKRPA</sequence>
<dbReference type="PANTHER" id="PTHR13090">
    <property type="entry name" value="ARGININE-HYDROXYLASE NDUFAF5, MITOCHONDRIAL"/>
    <property type="match status" value="1"/>
</dbReference>
<comment type="caution">
    <text evidence="3">The sequence shown here is derived from an EMBL/GenBank/DDBJ whole genome shotgun (WGS) entry which is preliminary data.</text>
</comment>
<accession>A0A4R6QML3</accession>
<dbReference type="PANTHER" id="PTHR13090:SF1">
    <property type="entry name" value="ARGININE-HYDROXYLASE NDUFAF5, MITOCHONDRIAL"/>
    <property type="match status" value="1"/>
</dbReference>